<accession>A0ACB7P5I9</accession>
<evidence type="ECO:0000313" key="2">
    <source>
        <dbReference type="Proteomes" id="UP000724584"/>
    </source>
</evidence>
<dbReference type="EMBL" id="JAGIZQ010000005">
    <property type="protein sequence ID" value="KAH6628481.1"/>
    <property type="molecule type" value="Genomic_DNA"/>
</dbReference>
<sequence length="720" mass="80479">MGKELDDFRRYLAPPPSRFLTSSSSQPQNPTVAEAEPTRFASRTKSFSVDIFNQRHESFVLWLPRPEAFTPQPPVLVIGMTGGPPPETFNEIGRFPLFHSTDKVGLWVLDPASISPPLEDGVYRYWFEILDTSPENRGMLLVTDPFAFTVDYGVATSVGGVGRDQPASVIKFRNGKLWACDMDGTEPQPPPLPDQATLPSNNHLVIYGLPTSWAKDRDDSHGHGVEVGTFTDVLALFDTATSGSRFASMAAIRDGAILAELGINALELLPADGTKIRDELGGYSTAHYFATDYDMGPASDLSRLVATIHSQGVRLFTDVAMASGHDSYRYIDFANFHLLPTTERDNPDSYQSNTNEQLRDGHGGDLWRYIRSAHSYDPEAGDGNSLVVHPARAFHRCHLARWMDDFGVDGLRLDSVNNIGNYDFVRSYKERAWELYKARYGGSADASKFLVIGEELSMPVSIVQQGIVDALWNEPWQGRLRAVILGESGGGDNFEWTVRKLVNCKLDKLDGTHFTDGTQAVNYITSHDMAGYRKERLYDFLVSNGIRDIGRRAKLAFGLLLTSVGIPMIFAGEEFADQMDRSIDIDKKQTDPVNYSRKNDGSWREDLFAYTANLVKFRTKCPALGEDDTNFFHVDERRGAKIMAWSRGCTGDGRRPVVVVANFSDETTPGSEYVVPNWPDRDKGGWREISQRRDVPAEWVGREPLLAWEAKVYTRYTECV</sequence>
<evidence type="ECO:0000313" key="1">
    <source>
        <dbReference type="EMBL" id="KAH6628481.1"/>
    </source>
</evidence>
<name>A0ACB7P5I9_9PEZI</name>
<proteinExistence type="predicted"/>
<reference evidence="1 2" key="1">
    <citation type="journal article" date="2021" name="Nat. Commun.">
        <title>Genetic determinants of endophytism in the Arabidopsis root mycobiome.</title>
        <authorList>
            <person name="Mesny F."/>
            <person name="Miyauchi S."/>
            <person name="Thiergart T."/>
            <person name="Pickel B."/>
            <person name="Atanasova L."/>
            <person name="Karlsson M."/>
            <person name="Huettel B."/>
            <person name="Barry K.W."/>
            <person name="Haridas S."/>
            <person name="Chen C."/>
            <person name="Bauer D."/>
            <person name="Andreopoulos W."/>
            <person name="Pangilinan J."/>
            <person name="LaButti K."/>
            <person name="Riley R."/>
            <person name="Lipzen A."/>
            <person name="Clum A."/>
            <person name="Drula E."/>
            <person name="Henrissat B."/>
            <person name="Kohler A."/>
            <person name="Grigoriev I.V."/>
            <person name="Martin F.M."/>
            <person name="Hacquard S."/>
        </authorList>
    </citation>
    <scope>NUCLEOTIDE SEQUENCE [LARGE SCALE GENOMIC DNA]</scope>
    <source>
        <strain evidence="1 2">MPI-SDFR-AT-0079</strain>
    </source>
</reference>
<gene>
    <name evidence="1" type="ORF">F5144DRAFT_579156</name>
</gene>
<keyword evidence="2" id="KW-1185">Reference proteome</keyword>
<comment type="caution">
    <text evidence="1">The sequence shown here is derived from an EMBL/GenBank/DDBJ whole genome shotgun (WGS) entry which is preliminary data.</text>
</comment>
<dbReference type="Proteomes" id="UP000724584">
    <property type="component" value="Unassembled WGS sequence"/>
</dbReference>
<organism evidence="1 2">
    <name type="scientific">Chaetomium tenue</name>
    <dbReference type="NCBI Taxonomy" id="1854479"/>
    <lineage>
        <taxon>Eukaryota</taxon>
        <taxon>Fungi</taxon>
        <taxon>Dikarya</taxon>
        <taxon>Ascomycota</taxon>
        <taxon>Pezizomycotina</taxon>
        <taxon>Sordariomycetes</taxon>
        <taxon>Sordariomycetidae</taxon>
        <taxon>Sordariales</taxon>
        <taxon>Chaetomiaceae</taxon>
        <taxon>Chaetomium</taxon>
    </lineage>
</organism>
<protein>
    <submittedName>
        <fullName evidence="1">Alpha amylase, catalytic domain subfamily</fullName>
    </submittedName>
</protein>